<evidence type="ECO:0000256" key="13">
    <source>
        <dbReference type="ARBA" id="ARBA00023136"/>
    </source>
</evidence>
<dbReference type="SUPFAM" id="SSF158472">
    <property type="entry name" value="HAMP domain-like"/>
    <property type="match status" value="1"/>
</dbReference>
<dbReference type="GO" id="GO:0005886">
    <property type="term" value="C:plasma membrane"/>
    <property type="evidence" value="ECO:0007669"/>
    <property type="project" value="UniProtKB-SubCell"/>
</dbReference>
<keyword evidence="6" id="KW-0808">Transferase</keyword>
<dbReference type="InterPro" id="IPR003594">
    <property type="entry name" value="HATPase_dom"/>
</dbReference>
<dbReference type="EMBL" id="CP116425">
    <property type="protein sequence ID" value="WCE72248.1"/>
    <property type="molecule type" value="Genomic_DNA"/>
</dbReference>
<evidence type="ECO:0000256" key="4">
    <source>
        <dbReference type="ARBA" id="ARBA00022475"/>
    </source>
</evidence>
<gene>
    <name evidence="18" type="ORF">PL336_17400</name>
</gene>
<evidence type="ECO:0000256" key="14">
    <source>
        <dbReference type="SAM" id="Coils"/>
    </source>
</evidence>
<evidence type="ECO:0000256" key="8">
    <source>
        <dbReference type="ARBA" id="ARBA00022741"/>
    </source>
</evidence>
<evidence type="ECO:0000256" key="15">
    <source>
        <dbReference type="SAM" id="Phobius"/>
    </source>
</evidence>
<dbReference type="SMART" id="SM00388">
    <property type="entry name" value="HisKA"/>
    <property type="match status" value="1"/>
</dbReference>
<dbReference type="PRINTS" id="PR00344">
    <property type="entry name" value="BCTRLSENSOR"/>
</dbReference>
<dbReference type="InterPro" id="IPR003661">
    <property type="entry name" value="HisK_dim/P_dom"/>
</dbReference>
<dbReference type="InterPro" id="IPR036097">
    <property type="entry name" value="HisK_dim/P_sf"/>
</dbReference>
<evidence type="ECO:0000256" key="7">
    <source>
        <dbReference type="ARBA" id="ARBA00022692"/>
    </source>
</evidence>
<keyword evidence="7 15" id="KW-0812">Transmembrane</keyword>
<dbReference type="SMART" id="SM00304">
    <property type="entry name" value="HAMP"/>
    <property type="match status" value="1"/>
</dbReference>
<feature type="coiled-coil region" evidence="14">
    <location>
        <begin position="392"/>
        <end position="426"/>
    </location>
</feature>
<keyword evidence="9" id="KW-0418">Kinase</keyword>
<dbReference type="AlphaFoldDB" id="A0AAX3LU79"/>
<dbReference type="CDD" id="cd06225">
    <property type="entry name" value="HAMP"/>
    <property type="match status" value="1"/>
</dbReference>
<evidence type="ECO:0000256" key="10">
    <source>
        <dbReference type="ARBA" id="ARBA00022840"/>
    </source>
</evidence>
<evidence type="ECO:0000256" key="3">
    <source>
        <dbReference type="ARBA" id="ARBA00012438"/>
    </source>
</evidence>
<evidence type="ECO:0000313" key="19">
    <source>
        <dbReference type="Proteomes" id="UP001210770"/>
    </source>
</evidence>
<keyword evidence="10" id="KW-0067">ATP-binding</keyword>
<dbReference type="InterPro" id="IPR029151">
    <property type="entry name" value="Sensor-like_sf"/>
</dbReference>
<evidence type="ECO:0000256" key="2">
    <source>
        <dbReference type="ARBA" id="ARBA00004651"/>
    </source>
</evidence>
<evidence type="ECO:0000256" key="6">
    <source>
        <dbReference type="ARBA" id="ARBA00022679"/>
    </source>
</evidence>
<dbReference type="RefSeq" id="WP_271690276.1">
    <property type="nucleotide sequence ID" value="NZ_CP116425.1"/>
</dbReference>
<dbReference type="SUPFAM" id="SSF47384">
    <property type="entry name" value="Homodimeric domain of signal transducing histidine kinase"/>
    <property type="match status" value="1"/>
</dbReference>
<reference evidence="18" key="1">
    <citation type="submission" date="2023-01" db="EMBL/GenBank/DDBJ databases">
        <title>Comparative genomic analysis of cold water coral derived Sulfitobacter faviae: insights into their metabolism and habitat adaptation.</title>
        <authorList>
            <person name="Guo Y."/>
            <person name="Lin S."/>
            <person name="Huang Z."/>
            <person name="Tang K."/>
            <person name="Wang X."/>
        </authorList>
    </citation>
    <scope>NUCLEOTIDE SEQUENCE</scope>
    <source>
        <strain evidence="18">SCSIO W_1865</strain>
        <plasmid evidence="18">unnamed2</plasmid>
    </source>
</reference>
<dbReference type="GO" id="GO:0000155">
    <property type="term" value="F:phosphorelay sensor kinase activity"/>
    <property type="evidence" value="ECO:0007669"/>
    <property type="project" value="InterPro"/>
</dbReference>
<keyword evidence="14" id="KW-0175">Coiled coil</keyword>
<geneLocation type="plasmid" evidence="18 19">
    <name>unnamed2</name>
</geneLocation>
<keyword evidence="8" id="KW-0547">Nucleotide-binding</keyword>
<dbReference type="Pfam" id="PF00672">
    <property type="entry name" value="HAMP"/>
    <property type="match status" value="1"/>
</dbReference>
<dbReference type="SUPFAM" id="SSF103190">
    <property type="entry name" value="Sensory domain-like"/>
    <property type="match status" value="1"/>
</dbReference>
<keyword evidence="18" id="KW-0614">Plasmid</keyword>
<evidence type="ECO:0000256" key="12">
    <source>
        <dbReference type="ARBA" id="ARBA00023012"/>
    </source>
</evidence>
<dbReference type="Pfam" id="PF17202">
    <property type="entry name" value="sCache_3_3"/>
    <property type="match status" value="1"/>
</dbReference>
<evidence type="ECO:0000259" key="17">
    <source>
        <dbReference type="PROSITE" id="PS50885"/>
    </source>
</evidence>
<dbReference type="GO" id="GO:0005524">
    <property type="term" value="F:ATP binding"/>
    <property type="evidence" value="ECO:0007669"/>
    <property type="project" value="UniProtKB-KW"/>
</dbReference>
<dbReference type="SMART" id="SM00387">
    <property type="entry name" value="HATPase_c"/>
    <property type="match status" value="1"/>
</dbReference>
<evidence type="ECO:0000256" key="9">
    <source>
        <dbReference type="ARBA" id="ARBA00022777"/>
    </source>
</evidence>
<proteinExistence type="predicted"/>
<name>A0AAX3LU79_9RHOB</name>
<keyword evidence="12" id="KW-0902">Two-component regulatory system</keyword>
<keyword evidence="5" id="KW-0597">Phosphoprotein</keyword>
<dbReference type="InterPro" id="IPR005467">
    <property type="entry name" value="His_kinase_dom"/>
</dbReference>
<keyword evidence="11 15" id="KW-1133">Transmembrane helix</keyword>
<dbReference type="Gene3D" id="3.30.565.10">
    <property type="entry name" value="Histidine kinase-like ATPase, C-terminal domain"/>
    <property type="match status" value="1"/>
</dbReference>
<dbReference type="CDD" id="cd00082">
    <property type="entry name" value="HisKA"/>
    <property type="match status" value="1"/>
</dbReference>
<evidence type="ECO:0000259" key="16">
    <source>
        <dbReference type="PROSITE" id="PS50109"/>
    </source>
</evidence>
<dbReference type="PANTHER" id="PTHR43065">
    <property type="entry name" value="SENSOR HISTIDINE KINASE"/>
    <property type="match status" value="1"/>
</dbReference>
<feature type="transmembrane region" description="Helical" evidence="15">
    <location>
        <begin position="309"/>
        <end position="332"/>
    </location>
</feature>
<dbReference type="Pfam" id="PF00512">
    <property type="entry name" value="HisKA"/>
    <property type="match status" value="1"/>
</dbReference>
<dbReference type="Pfam" id="PF02518">
    <property type="entry name" value="HATPase_c"/>
    <property type="match status" value="1"/>
</dbReference>
<keyword evidence="4" id="KW-1003">Cell membrane</keyword>
<sequence length="656" mass="71676">MTSVRLRLLILALTPLIVLMPLLLVLGMSRWTADYDEVLIANVESELRIANQYLARLLAQTGNELDAVAGSVEFARQLDSPAAEQASLFAEIQDRLGLDFLQFLPIEAAIEDGEDWPVIARAARGQSGAEIDVFRNARLTRLNDALAIRAQVPVIDTPAAVPTDRKTEDRGMVVHAASPVNLDGRQGVLVGGMLLNRNLDFIDTINDLVYLNAVTGGDRQGTATLFLDDLRISTNVRLFEDVRALGTRVSAEVREAVLIEGRTWLDRAFVVNDWYISGYQPITDSFGDRVGMLYVGFLEAPFAQAKREAFWWMLVAFFAVLALSAPVFLWLARGIFSPLERMTKVMHRVGKGELSARIGAVPARDEIGAVAHHLDWLLEQVQERDRQLRSWNDALNQRVDQRTAELREANEKLEQTFRQLVMSEKLASIGEITAGVAHEINNPVAVIMGNVDVIRETLGANAEPVATELGLIDRQLSRIEVIVGKLLKFAAPSEFSDCEHNIALRPLVQDCLVLVDHLISRGGIEVHCDLDEVPPVRADSGEIQQVVVNLVVNAVQAMQGAGRLALYLSPESRDGVAGVALSVHDSGPGVPEALLGSLFDPFFTTKPGEGTGLGLSISQTLIQRAGGIITVRNREEGGAAFTVWLPQAPEDAAPPD</sequence>
<evidence type="ECO:0000313" key="18">
    <source>
        <dbReference type="EMBL" id="WCE72248.1"/>
    </source>
</evidence>
<feature type="domain" description="Histidine kinase" evidence="16">
    <location>
        <begin position="435"/>
        <end position="649"/>
    </location>
</feature>
<dbReference type="InterPro" id="IPR033463">
    <property type="entry name" value="sCache_3"/>
</dbReference>
<comment type="catalytic activity">
    <reaction evidence="1">
        <text>ATP + protein L-histidine = ADP + protein N-phospho-L-histidine.</text>
        <dbReference type="EC" id="2.7.13.3"/>
    </reaction>
</comment>
<evidence type="ECO:0000256" key="5">
    <source>
        <dbReference type="ARBA" id="ARBA00022553"/>
    </source>
</evidence>
<evidence type="ECO:0000256" key="11">
    <source>
        <dbReference type="ARBA" id="ARBA00022989"/>
    </source>
</evidence>
<dbReference type="SUPFAM" id="SSF55874">
    <property type="entry name" value="ATPase domain of HSP90 chaperone/DNA topoisomerase II/histidine kinase"/>
    <property type="match status" value="1"/>
</dbReference>
<dbReference type="Gene3D" id="6.10.340.10">
    <property type="match status" value="1"/>
</dbReference>
<evidence type="ECO:0000256" key="1">
    <source>
        <dbReference type="ARBA" id="ARBA00000085"/>
    </source>
</evidence>
<dbReference type="Gene3D" id="1.10.287.130">
    <property type="match status" value="1"/>
</dbReference>
<dbReference type="InterPro" id="IPR004358">
    <property type="entry name" value="Sig_transdc_His_kin-like_C"/>
</dbReference>
<accession>A0AAX3LU79</accession>
<dbReference type="PROSITE" id="PS50885">
    <property type="entry name" value="HAMP"/>
    <property type="match status" value="1"/>
</dbReference>
<dbReference type="EC" id="2.7.13.3" evidence="3"/>
<comment type="subcellular location">
    <subcellularLocation>
        <location evidence="2">Cell membrane</location>
        <topology evidence="2">Multi-pass membrane protein</topology>
    </subcellularLocation>
</comment>
<dbReference type="InterPro" id="IPR036890">
    <property type="entry name" value="HATPase_C_sf"/>
</dbReference>
<dbReference type="InterPro" id="IPR003660">
    <property type="entry name" value="HAMP_dom"/>
</dbReference>
<keyword evidence="13 15" id="KW-0472">Membrane</keyword>
<protein>
    <recommendedName>
        <fullName evidence="3">histidine kinase</fullName>
        <ecNumber evidence="3">2.7.13.3</ecNumber>
    </recommendedName>
</protein>
<feature type="domain" description="HAMP" evidence="17">
    <location>
        <begin position="333"/>
        <end position="386"/>
    </location>
</feature>
<dbReference type="PROSITE" id="PS50109">
    <property type="entry name" value="HIS_KIN"/>
    <property type="match status" value="1"/>
</dbReference>
<organism evidence="18 19">
    <name type="scientific">Sulfitobacter faviae</name>
    <dbReference type="NCBI Taxonomy" id="1775881"/>
    <lineage>
        <taxon>Bacteria</taxon>
        <taxon>Pseudomonadati</taxon>
        <taxon>Pseudomonadota</taxon>
        <taxon>Alphaproteobacteria</taxon>
        <taxon>Rhodobacterales</taxon>
        <taxon>Roseobacteraceae</taxon>
        <taxon>Sulfitobacter</taxon>
    </lineage>
</organism>
<dbReference type="Proteomes" id="UP001210770">
    <property type="component" value="Plasmid unnamed2"/>
</dbReference>
<dbReference type="PANTHER" id="PTHR43065:SF10">
    <property type="entry name" value="PEROXIDE STRESS-ACTIVATED HISTIDINE KINASE MAK3"/>
    <property type="match status" value="1"/>
</dbReference>